<dbReference type="SUPFAM" id="SSF52540">
    <property type="entry name" value="P-loop containing nucleoside triphosphate hydrolases"/>
    <property type="match status" value="1"/>
</dbReference>
<keyword evidence="3" id="KW-0547">Nucleotide-binding</keyword>
<dbReference type="SMART" id="SM00963">
    <property type="entry name" value="SRP54_N"/>
    <property type="match status" value="1"/>
</dbReference>
<dbReference type="InterPro" id="IPR042101">
    <property type="entry name" value="SRP54_N_sf"/>
</dbReference>
<dbReference type="InterPro" id="IPR000897">
    <property type="entry name" value="SRP54_GTPase_dom"/>
</dbReference>
<proteinExistence type="inferred from homology"/>
<keyword evidence="6" id="KW-0472">Membrane</keyword>
<evidence type="ECO:0000256" key="5">
    <source>
        <dbReference type="ARBA" id="ARBA00023134"/>
    </source>
</evidence>
<evidence type="ECO:0000256" key="4">
    <source>
        <dbReference type="ARBA" id="ARBA00022824"/>
    </source>
</evidence>
<feature type="region of interest" description="Disordered" evidence="8">
    <location>
        <begin position="292"/>
        <end position="332"/>
    </location>
</feature>
<keyword evidence="7 10" id="KW-0675">Receptor</keyword>
<dbReference type="SUPFAM" id="SSF47364">
    <property type="entry name" value="Domain of the SRP/SRP receptor G-proteins"/>
    <property type="match status" value="1"/>
</dbReference>
<evidence type="ECO:0000256" key="7">
    <source>
        <dbReference type="ARBA" id="ARBA00023170"/>
    </source>
</evidence>
<dbReference type="InterPro" id="IPR036225">
    <property type="entry name" value="SRP/SRP_N"/>
</dbReference>
<evidence type="ECO:0000313" key="10">
    <source>
        <dbReference type="EMBL" id="KAA8494554.1"/>
    </source>
</evidence>
<feature type="compositionally biased region" description="Low complexity" evidence="8">
    <location>
        <begin position="319"/>
        <end position="332"/>
    </location>
</feature>
<keyword evidence="11" id="KW-1185">Reference proteome</keyword>
<dbReference type="SUPFAM" id="SSF64356">
    <property type="entry name" value="SNARE-like"/>
    <property type="match status" value="1"/>
</dbReference>
<dbReference type="GO" id="GO:0005525">
    <property type="term" value="F:GTP binding"/>
    <property type="evidence" value="ECO:0007669"/>
    <property type="project" value="UniProtKB-KW"/>
</dbReference>
<comment type="subcellular location">
    <subcellularLocation>
        <location evidence="1">Endoplasmic reticulum membrane</location>
        <topology evidence="1">Peripheral membrane protein</topology>
        <orientation evidence="1">Cytoplasmic side</orientation>
    </subcellularLocation>
</comment>
<dbReference type="InterPro" id="IPR003593">
    <property type="entry name" value="AAA+_ATPase"/>
</dbReference>
<evidence type="ECO:0000256" key="3">
    <source>
        <dbReference type="ARBA" id="ARBA00022741"/>
    </source>
</evidence>
<accession>A0A5J4YV38</accession>
<dbReference type="SMART" id="SM00962">
    <property type="entry name" value="SRP54"/>
    <property type="match status" value="1"/>
</dbReference>
<dbReference type="CDD" id="cd14826">
    <property type="entry name" value="SR_alpha_SRX"/>
    <property type="match status" value="1"/>
</dbReference>
<evidence type="ECO:0000259" key="9">
    <source>
        <dbReference type="PROSITE" id="PS00300"/>
    </source>
</evidence>
<keyword evidence="4" id="KW-0256">Endoplasmic reticulum</keyword>
<dbReference type="FunFam" id="3.40.50.300:FF:000188">
    <property type="entry name" value="signal recognition particle receptor subunit alpha"/>
    <property type="match status" value="1"/>
</dbReference>
<dbReference type="GO" id="GO:0003924">
    <property type="term" value="F:GTPase activity"/>
    <property type="evidence" value="ECO:0007669"/>
    <property type="project" value="InterPro"/>
</dbReference>
<evidence type="ECO:0000256" key="8">
    <source>
        <dbReference type="SAM" id="MobiDB-lite"/>
    </source>
</evidence>
<dbReference type="InterPro" id="IPR013822">
    <property type="entry name" value="Signal_recog_particl_SRP54_hlx"/>
</dbReference>
<gene>
    <name evidence="10" type="ORF">FVE85_2795</name>
</gene>
<reference evidence="11" key="1">
    <citation type="journal article" date="2019" name="Nat. Commun.">
        <title>Expansion of phycobilisome linker gene families in mesophilic red algae.</title>
        <authorList>
            <person name="Lee J."/>
            <person name="Kim D."/>
            <person name="Bhattacharya D."/>
            <person name="Yoon H.S."/>
        </authorList>
    </citation>
    <scope>NUCLEOTIDE SEQUENCE [LARGE SCALE GENOMIC DNA]</scope>
    <source>
        <strain evidence="11">CCMP 1328</strain>
    </source>
</reference>
<dbReference type="AlphaFoldDB" id="A0A5J4YV38"/>
<dbReference type="PROSITE" id="PS00300">
    <property type="entry name" value="SRP54"/>
    <property type="match status" value="1"/>
</dbReference>
<dbReference type="Gene3D" id="3.40.50.300">
    <property type="entry name" value="P-loop containing nucleotide triphosphate hydrolases"/>
    <property type="match status" value="1"/>
</dbReference>
<name>A0A5J4YV38_PORPP</name>
<dbReference type="OrthoDB" id="1727884at2759"/>
<dbReference type="InterPro" id="IPR027417">
    <property type="entry name" value="P-loop_NTPase"/>
</dbReference>
<dbReference type="SMART" id="SM00382">
    <property type="entry name" value="AAA"/>
    <property type="match status" value="1"/>
</dbReference>
<feature type="compositionally biased region" description="Basic residues" evidence="8">
    <location>
        <begin position="211"/>
        <end position="223"/>
    </location>
</feature>
<dbReference type="InterPro" id="IPR007222">
    <property type="entry name" value="Sig_recog_particle_rcpt_asu_N"/>
</dbReference>
<dbReference type="PANTHER" id="PTHR43134">
    <property type="entry name" value="SIGNAL RECOGNITION PARTICLE RECEPTOR SUBUNIT ALPHA"/>
    <property type="match status" value="1"/>
</dbReference>
<feature type="region of interest" description="Disordered" evidence="8">
    <location>
        <begin position="135"/>
        <end position="259"/>
    </location>
</feature>
<feature type="domain" description="SRP54-type proteins GTP-binding" evidence="9">
    <location>
        <begin position="618"/>
        <end position="631"/>
    </location>
</feature>
<dbReference type="GO" id="GO:0006886">
    <property type="term" value="P:intracellular protein transport"/>
    <property type="evidence" value="ECO:0007669"/>
    <property type="project" value="InterPro"/>
</dbReference>
<comment type="similarity">
    <text evidence="2">Belongs to the GTP-binding SRP family.</text>
</comment>
<dbReference type="Pfam" id="PF02881">
    <property type="entry name" value="SRP54_N"/>
    <property type="match status" value="1"/>
</dbReference>
<dbReference type="Pfam" id="PF00448">
    <property type="entry name" value="SRP54"/>
    <property type="match status" value="1"/>
</dbReference>
<feature type="compositionally biased region" description="Basic and acidic residues" evidence="8">
    <location>
        <begin position="246"/>
        <end position="259"/>
    </location>
</feature>
<evidence type="ECO:0000313" key="11">
    <source>
        <dbReference type="Proteomes" id="UP000324585"/>
    </source>
</evidence>
<evidence type="ECO:0000256" key="6">
    <source>
        <dbReference type="ARBA" id="ARBA00023136"/>
    </source>
</evidence>
<organism evidence="10 11">
    <name type="scientific">Porphyridium purpureum</name>
    <name type="common">Red alga</name>
    <name type="synonym">Porphyridium cruentum</name>
    <dbReference type="NCBI Taxonomy" id="35688"/>
    <lineage>
        <taxon>Eukaryota</taxon>
        <taxon>Rhodophyta</taxon>
        <taxon>Bangiophyceae</taxon>
        <taxon>Porphyridiales</taxon>
        <taxon>Porphyridiaceae</taxon>
        <taxon>Porphyridium</taxon>
    </lineage>
</organism>
<dbReference type="EMBL" id="VRMN01000004">
    <property type="protein sequence ID" value="KAA8494554.1"/>
    <property type="molecule type" value="Genomic_DNA"/>
</dbReference>
<dbReference type="Gene3D" id="3.30.450.60">
    <property type="match status" value="1"/>
</dbReference>
<dbReference type="CDD" id="cd17876">
    <property type="entry name" value="SRalpha_C"/>
    <property type="match status" value="1"/>
</dbReference>
<dbReference type="GO" id="GO:0005047">
    <property type="term" value="F:signal recognition particle binding"/>
    <property type="evidence" value="ECO:0007669"/>
    <property type="project" value="InterPro"/>
</dbReference>
<evidence type="ECO:0000256" key="1">
    <source>
        <dbReference type="ARBA" id="ARBA00004397"/>
    </source>
</evidence>
<dbReference type="Pfam" id="PF04086">
    <property type="entry name" value="SRP-alpha_N"/>
    <property type="match status" value="1"/>
</dbReference>
<feature type="compositionally biased region" description="Low complexity" evidence="8">
    <location>
        <begin position="182"/>
        <end position="196"/>
    </location>
</feature>
<dbReference type="Gene3D" id="1.20.120.140">
    <property type="entry name" value="Signal recognition particle SRP54, nucleotide-binding domain"/>
    <property type="match status" value="1"/>
</dbReference>
<evidence type="ECO:0000256" key="2">
    <source>
        <dbReference type="ARBA" id="ARBA00008531"/>
    </source>
</evidence>
<keyword evidence="5" id="KW-0342">GTP-binding</keyword>
<dbReference type="PANTHER" id="PTHR43134:SF1">
    <property type="entry name" value="SIGNAL RECOGNITION PARTICLE RECEPTOR SUBUNIT ALPHA"/>
    <property type="match status" value="1"/>
</dbReference>
<dbReference type="GO" id="GO:0005785">
    <property type="term" value="C:signal recognition particle receptor complex"/>
    <property type="evidence" value="ECO:0007669"/>
    <property type="project" value="InterPro"/>
</dbReference>
<feature type="compositionally biased region" description="Acidic residues" evidence="8">
    <location>
        <begin position="297"/>
        <end position="318"/>
    </location>
</feature>
<dbReference type="OMA" id="SARCYSI"/>
<sequence length="645" mass="70519">MLDLFVIFDRYGRVLFRARLQDLHVPIACVDALIRDVLLQEKAAQSTYTSGATCMQWLLVNEFDLVLVAGYPKLLPPRYVPALFERVRDDFLAMYDSVLRAPCDSRDTLDATGFEKVFRKLYRSAEEELLAPSVVASRTTSSMKPASKEGVTSKKSQTKHQESKSSGASEKAREEPHASQGEQPATSASSEQATESVPELTEEQILENRRKLLSKKVGGKKKPSAQSKSKRVDGSKPEDNDTVQVAEDKPLKLDYSDHAGEDAGVDRAVSAQEVKAVRDKFLLGEVNEAYDIIQRSDDEDDESAQSDGDEDEENDADDAVVPRAGAAPAAKKASSSSSSMLSFWKRLTGQSSLSKEDLEPVLQQFKTTLIGKNVAQNIAEKIVQSVGASVEGKRLESMKSVKSAVREALHDALTRLLTPKQSTEVLADIEKVNAIERRPFVIVVCGVNGVGKSTSLAKTCFYLQKHGKKVLIAACDTFRAGAVEQLKTHAACLNVELYHQGYGKDAATVAKEAVRRGTEIGVDVVLVDTAGRMQHNEPLMRALAKLVSVNQPDRIFFVGEALVGNDAVDQLSSFNKALMDFQKVPNPRLIDGIILTKFDTIDDKVGAAVSMVYTTGQPIVFVGVGQTYYDLRKVSTSVLVNALLR</sequence>
<comment type="caution">
    <text evidence="10">The sequence shown here is derived from an EMBL/GenBank/DDBJ whole genome shotgun (WGS) entry which is preliminary data.</text>
</comment>
<dbReference type="InterPro" id="IPR011012">
    <property type="entry name" value="Longin-like_dom_sf"/>
</dbReference>
<dbReference type="GO" id="GO:0006614">
    <property type="term" value="P:SRP-dependent cotranslational protein targeting to membrane"/>
    <property type="evidence" value="ECO:0007669"/>
    <property type="project" value="InterPro"/>
</dbReference>
<protein>
    <submittedName>
        <fullName evidence="10">Signal recognition particle receptor subunit alpha</fullName>
    </submittedName>
</protein>
<dbReference type="Proteomes" id="UP000324585">
    <property type="component" value="Unassembled WGS sequence"/>
</dbReference>
<feature type="compositionally biased region" description="Basic and acidic residues" evidence="8">
    <location>
        <begin position="230"/>
        <end position="239"/>
    </location>
</feature>